<evidence type="ECO:0000256" key="3">
    <source>
        <dbReference type="ARBA" id="ARBA00022989"/>
    </source>
</evidence>
<evidence type="ECO:0000313" key="7">
    <source>
        <dbReference type="EMBL" id="RDU37124.1"/>
    </source>
</evidence>
<gene>
    <name evidence="7" type="ORF">DRW41_10600</name>
</gene>
<name>A0A3D8GRM3_9BACI</name>
<feature type="transmembrane region" description="Helical" evidence="5">
    <location>
        <begin position="38"/>
        <end position="59"/>
    </location>
</feature>
<dbReference type="Pfam" id="PF04932">
    <property type="entry name" value="Wzy_C"/>
    <property type="match status" value="1"/>
</dbReference>
<feature type="transmembrane region" description="Helical" evidence="5">
    <location>
        <begin position="65"/>
        <end position="84"/>
    </location>
</feature>
<feature type="domain" description="O-antigen ligase-related" evidence="6">
    <location>
        <begin position="215"/>
        <end position="356"/>
    </location>
</feature>
<dbReference type="OrthoDB" id="5143502at2"/>
<dbReference type="InterPro" id="IPR051533">
    <property type="entry name" value="WaaL-like"/>
</dbReference>
<dbReference type="EMBL" id="QNQT01000003">
    <property type="protein sequence ID" value="RDU37124.1"/>
    <property type="molecule type" value="Genomic_DNA"/>
</dbReference>
<dbReference type="GO" id="GO:0016020">
    <property type="term" value="C:membrane"/>
    <property type="evidence" value="ECO:0007669"/>
    <property type="project" value="UniProtKB-SubCell"/>
</dbReference>
<dbReference type="Proteomes" id="UP000257144">
    <property type="component" value="Unassembled WGS sequence"/>
</dbReference>
<accession>A0A3D8GRM3</accession>
<keyword evidence="8" id="KW-1185">Reference proteome</keyword>
<feature type="transmembrane region" description="Helical" evidence="5">
    <location>
        <begin position="148"/>
        <end position="164"/>
    </location>
</feature>
<sequence>MPTIVKNKDENDWGDLTMIKAYRIYSTKNNGMDKNNKISIRTQLLAFYLFLAPLDFLSVVPGVSLARILIFLPLVGSLIYLKYVKIRIDRFFAVPLFYLIIITLTSYYSYDVAFTQQRIITIVLNITVILILSMFTYNHRELALIKKSFAFSGWLTVVLMLFYADRNIIGGERLTIAINGVYQDPNYLTGFFIFPIIYYLDDFTKKKNKLSIIKMIVFLVFVLLTGSRGGLMAIIVSILFYSLMRMKDVKKRFSSIAILSVLISILGLIFNFVLNMMPESVANRYDIAFTLRDGGADRWEIWESVINNYRQSPIFNQIFGWGAGTIRYFTYNGNVAHNIWVESLMEIGIFGVFILFVFYLLYFKKSYNLGAYVVASSFLGYMIMGLSMSLYSYKPIWNILLLIIILKNSGFKKDTLQTDK</sequence>
<dbReference type="AlphaFoldDB" id="A0A3D8GRM3"/>
<comment type="caution">
    <text evidence="7">The sequence shown here is derived from an EMBL/GenBank/DDBJ whole genome shotgun (WGS) entry which is preliminary data.</text>
</comment>
<keyword evidence="3 5" id="KW-1133">Transmembrane helix</keyword>
<feature type="transmembrane region" description="Helical" evidence="5">
    <location>
        <begin position="343"/>
        <end position="362"/>
    </location>
</feature>
<evidence type="ECO:0000313" key="8">
    <source>
        <dbReference type="Proteomes" id="UP000257144"/>
    </source>
</evidence>
<evidence type="ECO:0000256" key="5">
    <source>
        <dbReference type="SAM" id="Phobius"/>
    </source>
</evidence>
<reference evidence="7 8" key="1">
    <citation type="submission" date="2018-07" db="EMBL/GenBank/DDBJ databases">
        <title>Bacillus sp. YLB-04 draft genome sequence.</title>
        <authorList>
            <person name="Yu L."/>
            <person name="Tang X."/>
        </authorList>
    </citation>
    <scope>NUCLEOTIDE SEQUENCE [LARGE SCALE GENOMIC DNA]</scope>
    <source>
        <strain evidence="7 8">YLB-04</strain>
    </source>
</reference>
<evidence type="ECO:0000259" key="6">
    <source>
        <dbReference type="Pfam" id="PF04932"/>
    </source>
</evidence>
<keyword evidence="4 5" id="KW-0472">Membrane</keyword>
<feature type="transmembrane region" description="Helical" evidence="5">
    <location>
        <begin position="184"/>
        <end position="200"/>
    </location>
</feature>
<evidence type="ECO:0000256" key="2">
    <source>
        <dbReference type="ARBA" id="ARBA00022692"/>
    </source>
</evidence>
<feature type="transmembrane region" description="Helical" evidence="5">
    <location>
        <begin position="91"/>
        <end position="110"/>
    </location>
</feature>
<evidence type="ECO:0000256" key="4">
    <source>
        <dbReference type="ARBA" id="ARBA00023136"/>
    </source>
</evidence>
<organism evidence="7 8">
    <name type="scientific">Neobacillus piezotolerans</name>
    <dbReference type="NCBI Taxonomy" id="2259171"/>
    <lineage>
        <taxon>Bacteria</taxon>
        <taxon>Bacillati</taxon>
        <taxon>Bacillota</taxon>
        <taxon>Bacilli</taxon>
        <taxon>Bacillales</taxon>
        <taxon>Bacillaceae</taxon>
        <taxon>Neobacillus</taxon>
    </lineage>
</organism>
<protein>
    <recommendedName>
        <fullName evidence="6">O-antigen ligase-related domain-containing protein</fullName>
    </recommendedName>
</protein>
<keyword evidence="2 5" id="KW-0812">Transmembrane</keyword>
<feature type="transmembrane region" description="Helical" evidence="5">
    <location>
        <begin position="369"/>
        <end position="389"/>
    </location>
</feature>
<feature type="transmembrane region" description="Helical" evidence="5">
    <location>
        <begin position="212"/>
        <end position="241"/>
    </location>
</feature>
<proteinExistence type="predicted"/>
<comment type="subcellular location">
    <subcellularLocation>
        <location evidence="1">Membrane</location>
        <topology evidence="1">Multi-pass membrane protein</topology>
    </subcellularLocation>
</comment>
<feature type="transmembrane region" description="Helical" evidence="5">
    <location>
        <begin position="116"/>
        <end position="136"/>
    </location>
</feature>
<dbReference type="InterPro" id="IPR007016">
    <property type="entry name" value="O-antigen_ligase-rel_domated"/>
</dbReference>
<feature type="transmembrane region" description="Helical" evidence="5">
    <location>
        <begin position="253"/>
        <end position="274"/>
    </location>
</feature>
<dbReference type="PANTHER" id="PTHR37422:SF13">
    <property type="entry name" value="LIPOPOLYSACCHARIDE BIOSYNTHESIS PROTEIN PA4999-RELATED"/>
    <property type="match status" value="1"/>
</dbReference>
<evidence type="ECO:0000256" key="1">
    <source>
        <dbReference type="ARBA" id="ARBA00004141"/>
    </source>
</evidence>
<dbReference type="PANTHER" id="PTHR37422">
    <property type="entry name" value="TEICHURONIC ACID BIOSYNTHESIS PROTEIN TUAE"/>
    <property type="match status" value="1"/>
</dbReference>